<gene>
    <name evidence="1" type="ORF">PG993_015145</name>
</gene>
<proteinExistence type="predicted"/>
<evidence type="ECO:0000313" key="1">
    <source>
        <dbReference type="EMBL" id="KAK8016956.1"/>
    </source>
</evidence>
<evidence type="ECO:0000313" key="2">
    <source>
        <dbReference type="Proteomes" id="UP001444661"/>
    </source>
</evidence>
<keyword evidence="2" id="KW-1185">Reference proteome</keyword>
<accession>A0ABR1RQW4</accession>
<comment type="caution">
    <text evidence="1">The sequence shown here is derived from an EMBL/GenBank/DDBJ whole genome shotgun (WGS) entry which is preliminary data.</text>
</comment>
<organism evidence="1 2">
    <name type="scientific">Apiospora rasikravindrae</name>
    <dbReference type="NCBI Taxonomy" id="990691"/>
    <lineage>
        <taxon>Eukaryota</taxon>
        <taxon>Fungi</taxon>
        <taxon>Dikarya</taxon>
        <taxon>Ascomycota</taxon>
        <taxon>Pezizomycotina</taxon>
        <taxon>Sordariomycetes</taxon>
        <taxon>Xylariomycetidae</taxon>
        <taxon>Amphisphaeriales</taxon>
        <taxon>Apiosporaceae</taxon>
        <taxon>Apiospora</taxon>
    </lineage>
</organism>
<sequence length="100" mass="10814">MSTIADMGAAPTGPPWAFVDELMKSGSKGYSALIVRSPELDAVGLGVVAAHGPRVREVAEELRLDLAEAPAIQGWIQLRIWENVLGVHKEGERKTVLVRQ</sequence>
<dbReference type="Proteomes" id="UP001444661">
    <property type="component" value="Unassembled WGS sequence"/>
</dbReference>
<name>A0ABR1RQW4_9PEZI</name>
<protein>
    <submittedName>
        <fullName evidence="1">Uncharacterized protein</fullName>
    </submittedName>
</protein>
<dbReference type="EMBL" id="JAQQWK010000014">
    <property type="protein sequence ID" value="KAK8016956.1"/>
    <property type="molecule type" value="Genomic_DNA"/>
</dbReference>
<reference evidence="1 2" key="1">
    <citation type="submission" date="2023-01" db="EMBL/GenBank/DDBJ databases">
        <title>Analysis of 21 Apiospora genomes using comparative genomics revels a genus with tremendous synthesis potential of carbohydrate active enzymes and secondary metabolites.</title>
        <authorList>
            <person name="Sorensen T."/>
        </authorList>
    </citation>
    <scope>NUCLEOTIDE SEQUENCE [LARGE SCALE GENOMIC DNA]</scope>
    <source>
        <strain evidence="1 2">CBS 33761</strain>
    </source>
</reference>